<dbReference type="Pfam" id="PF01554">
    <property type="entry name" value="MatE"/>
    <property type="match status" value="2"/>
</dbReference>
<dbReference type="PANTHER" id="PTHR43298">
    <property type="entry name" value="MULTIDRUG RESISTANCE PROTEIN NORM-RELATED"/>
    <property type="match status" value="1"/>
</dbReference>
<keyword evidence="11 13" id="KW-0472">Membrane</keyword>
<feature type="transmembrane region" description="Helical" evidence="13">
    <location>
        <begin position="184"/>
        <end position="206"/>
    </location>
</feature>
<sequence>MFSNRDLRKLIIPLMIEQILAVTIGMADTVMVASVGEAAVSGISLVDSINILLINVFSALATGGAVVTSQYLGRRDEKNARTAGKQLIYTVGALSIVIMILCLAAHTPILRMAFGHIDSDVMNNAQTYFFLSALSYPFIAIYNAGAALFRSMGNSRVSMFASLIMNVVNISGNAILIFQFHMGVAGAGIASLVSRILACLFIMILLHRPLLPIHVEELWRFDLKPKMIKNILQIGVPNGLENGMFQIGKILVQSLIATFGTAAIAANAVASTVANVAILPGAAIGLAMITVVGQCVGAGDYDQAQKYTVKLTKLAYLCMAVLNLACLLLTPFLVGFFHLSDEATRSGIQILMYHSLCAIFLWTASFTLPNGLRAAGDVKYTMTMSIISMWVFRIAFSYLLADFFHMGVLGVWIAMTIDWAFRVIVFVGRFVRGKWKNIKMLQN</sequence>
<keyword evidence="7" id="KW-1003">Cell membrane</keyword>
<dbReference type="GO" id="GO:0042910">
    <property type="term" value="F:xenobiotic transmembrane transporter activity"/>
    <property type="evidence" value="ECO:0007669"/>
    <property type="project" value="InterPro"/>
</dbReference>
<evidence type="ECO:0000256" key="8">
    <source>
        <dbReference type="ARBA" id="ARBA00022692"/>
    </source>
</evidence>
<name>A0A926E9J3_9FIRM</name>
<dbReference type="InterPro" id="IPR002528">
    <property type="entry name" value="MATE_fam"/>
</dbReference>
<feature type="transmembrane region" description="Helical" evidence="13">
    <location>
        <begin position="350"/>
        <end position="368"/>
    </location>
</feature>
<feature type="transmembrane region" description="Helical" evidence="13">
    <location>
        <begin position="407"/>
        <end position="431"/>
    </location>
</feature>
<evidence type="ECO:0000256" key="2">
    <source>
        <dbReference type="ARBA" id="ARBA00004651"/>
    </source>
</evidence>
<keyword evidence="9 13" id="KW-1133">Transmembrane helix</keyword>
<dbReference type="RefSeq" id="WP_262396914.1">
    <property type="nucleotide sequence ID" value="NZ_JACRTC010000001.1"/>
</dbReference>
<comment type="similarity">
    <text evidence="3">Belongs to the multi antimicrobial extrusion (MATE) (TC 2.A.66.1) family.</text>
</comment>
<reference evidence="14" key="1">
    <citation type="submission" date="2020-08" db="EMBL/GenBank/DDBJ databases">
        <title>Genome public.</title>
        <authorList>
            <person name="Liu C."/>
            <person name="Sun Q."/>
        </authorList>
    </citation>
    <scope>NUCLEOTIDE SEQUENCE</scope>
    <source>
        <strain evidence="14">NSJ-54</strain>
    </source>
</reference>
<dbReference type="PANTHER" id="PTHR43298:SF2">
    <property type="entry name" value="FMN_FAD EXPORTER YEEO-RELATED"/>
    <property type="match status" value="1"/>
</dbReference>
<feature type="transmembrane region" description="Helical" evidence="13">
    <location>
        <begin position="48"/>
        <end position="67"/>
    </location>
</feature>
<keyword evidence="15" id="KW-1185">Reference proteome</keyword>
<evidence type="ECO:0000256" key="1">
    <source>
        <dbReference type="ARBA" id="ARBA00003408"/>
    </source>
</evidence>
<evidence type="ECO:0000256" key="5">
    <source>
        <dbReference type="ARBA" id="ARBA00022448"/>
    </source>
</evidence>
<evidence type="ECO:0000256" key="9">
    <source>
        <dbReference type="ARBA" id="ARBA00022989"/>
    </source>
</evidence>
<accession>A0A926E9J3</accession>
<dbReference type="AlphaFoldDB" id="A0A926E9J3"/>
<comment type="caution">
    <text evidence="14">The sequence shown here is derived from an EMBL/GenBank/DDBJ whole genome shotgun (WGS) entry which is preliminary data.</text>
</comment>
<organism evidence="14 15">
    <name type="scientific">Zongyangia hominis</name>
    <dbReference type="NCBI Taxonomy" id="2763677"/>
    <lineage>
        <taxon>Bacteria</taxon>
        <taxon>Bacillati</taxon>
        <taxon>Bacillota</taxon>
        <taxon>Clostridia</taxon>
        <taxon>Eubacteriales</taxon>
        <taxon>Oscillospiraceae</taxon>
        <taxon>Zongyangia</taxon>
    </lineage>
</organism>
<dbReference type="InterPro" id="IPR050222">
    <property type="entry name" value="MATE_MdtK"/>
</dbReference>
<protein>
    <recommendedName>
        <fullName evidence="4">Probable multidrug resistance protein NorM</fullName>
    </recommendedName>
    <alternativeName>
        <fullName evidence="12">Multidrug-efflux transporter</fullName>
    </alternativeName>
</protein>
<feature type="transmembrane region" description="Helical" evidence="13">
    <location>
        <begin position="12"/>
        <end position="36"/>
    </location>
</feature>
<evidence type="ECO:0000256" key="6">
    <source>
        <dbReference type="ARBA" id="ARBA00022449"/>
    </source>
</evidence>
<keyword evidence="10" id="KW-0406">Ion transport</keyword>
<dbReference type="InterPro" id="IPR048279">
    <property type="entry name" value="MdtK-like"/>
</dbReference>
<evidence type="ECO:0000256" key="10">
    <source>
        <dbReference type="ARBA" id="ARBA00023065"/>
    </source>
</evidence>
<evidence type="ECO:0000256" key="13">
    <source>
        <dbReference type="SAM" id="Phobius"/>
    </source>
</evidence>
<comment type="function">
    <text evidence="1">Multidrug efflux pump.</text>
</comment>
<dbReference type="CDD" id="cd13137">
    <property type="entry name" value="MATE_NorM_like"/>
    <property type="match status" value="1"/>
</dbReference>
<dbReference type="EMBL" id="JACRTC010000001">
    <property type="protein sequence ID" value="MBC8569827.1"/>
    <property type="molecule type" value="Genomic_DNA"/>
</dbReference>
<dbReference type="GO" id="GO:0006811">
    <property type="term" value="P:monoatomic ion transport"/>
    <property type="evidence" value="ECO:0007669"/>
    <property type="project" value="UniProtKB-KW"/>
</dbReference>
<feature type="transmembrane region" description="Helical" evidence="13">
    <location>
        <begin position="250"/>
        <end position="270"/>
    </location>
</feature>
<evidence type="ECO:0000256" key="4">
    <source>
        <dbReference type="ARBA" id="ARBA00020268"/>
    </source>
</evidence>
<evidence type="ECO:0000313" key="15">
    <source>
        <dbReference type="Proteomes" id="UP000660861"/>
    </source>
</evidence>
<evidence type="ECO:0000313" key="14">
    <source>
        <dbReference type="EMBL" id="MBC8569827.1"/>
    </source>
</evidence>
<dbReference type="NCBIfam" id="TIGR00797">
    <property type="entry name" value="matE"/>
    <property type="match status" value="1"/>
</dbReference>
<feature type="transmembrane region" description="Helical" evidence="13">
    <location>
        <begin position="276"/>
        <end position="293"/>
    </location>
</feature>
<feature type="transmembrane region" description="Helical" evidence="13">
    <location>
        <begin position="87"/>
        <end position="107"/>
    </location>
</feature>
<dbReference type="PIRSF" id="PIRSF006603">
    <property type="entry name" value="DinF"/>
    <property type="match status" value="1"/>
</dbReference>
<proteinExistence type="inferred from homology"/>
<dbReference type="GO" id="GO:0015297">
    <property type="term" value="F:antiporter activity"/>
    <property type="evidence" value="ECO:0007669"/>
    <property type="project" value="UniProtKB-KW"/>
</dbReference>
<dbReference type="GO" id="GO:0005886">
    <property type="term" value="C:plasma membrane"/>
    <property type="evidence" value="ECO:0007669"/>
    <property type="project" value="UniProtKB-SubCell"/>
</dbReference>
<comment type="subcellular location">
    <subcellularLocation>
        <location evidence="2">Cell membrane</location>
        <topology evidence="2">Multi-pass membrane protein</topology>
    </subcellularLocation>
</comment>
<feature type="transmembrane region" description="Helical" evidence="13">
    <location>
        <begin position="380"/>
        <end position="401"/>
    </location>
</feature>
<dbReference type="Proteomes" id="UP000660861">
    <property type="component" value="Unassembled WGS sequence"/>
</dbReference>
<feature type="transmembrane region" description="Helical" evidence="13">
    <location>
        <begin position="157"/>
        <end position="178"/>
    </location>
</feature>
<feature type="transmembrane region" description="Helical" evidence="13">
    <location>
        <begin position="127"/>
        <end position="145"/>
    </location>
</feature>
<evidence type="ECO:0000256" key="12">
    <source>
        <dbReference type="ARBA" id="ARBA00031636"/>
    </source>
</evidence>
<keyword evidence="8 13" id="KW-0812">Transmembrane</keyword>
<evidence type="ECO:0000256" key="11">
    <source>
        <dbReference type="ARBA" id="ARBA00023136"/>
    </source>
</evidence>
<evidence type="ECO:0000256" key="7">
    <source>
        <dbReference type="ARBA" id="ARBA00022475"/>
    </source>
</evidence>
<keyword evidence="6" id="KW-0050">Antiport</keyword>
<keyword evidence="5" id="KW-0813">Transport</keyword>
<gene>
    <name evidence="14" type="ORF">H8709_03170</name>
</gene>
<feature type="transmembrane region" description="Helical" evidence="13">
    <location>
        <begin position="314"/>
        <end position="338"/>
    </location>
</feature>
<evidence type="ECO:0000256" key="3">
    <source>
        <dbReference type="ARBA" id="ARBA00010199"/>
    </source>
</evidence>